<dbReference type="InterPro" id="IPR000160">
    <property type="entry name" value="GGDEF_dom"/>
</dbReference>
<feature type="transmembrane region" description="Helical" evidence="1">
    <location>
        <begin position="60"/>
        <end position="79"/>
    </location>
</feature>
<evidence type="ECO:0000259" key="3">
    <source>
        <dbReference type="PROSITE" id="PS50887"/>
    </source>
</evidence>
<evidence type="ECO:0000313" key="5">
    <source>
        <dbReference type="Proteomes" id="UP001240236"/>
    </source>
</evidence>
<evidence type="ECO:0000256" key="1">
    <source>
        <dbReference type="SAM" id="Phobius"/>
    </source>
</evidence>
<keyword evidence="1" id="KW-0472">Membrane</keyword>
<feature type="transmembrane region" description="Helical" evidence="1">
    <location>
        <begin position="160"/>
        <end position="178"/>
    </location>
</feature>
<feature type="transmembrane region" description="Helical" evidence="1">
    <location>
        <begin position="187"/>
        <end position="207"/>
    </location>
</feature>
<evidence type="ECO:0000259" key="2">
    <source>
        <dbReference type="PROSITE" id="PS50883"/>
    </source>
</evidence>
<dbReference type="InterPro" id="IPR001633">
    <property type="entry name" value="EAL_dom"/>
</dbReference>
<dbReference type="Gene3D" id="3.20.20.450">
    <property type="entry name" value="EAL domain"/>
    <property type="match status" value="1"/>
</dbReference>
<dbReference type="InterPro" id="IPR043128">
    <property type="entry name" value="Rev_trsase/Diguanyl_cyclase"/>
</dbReference>
<reference evidence="4 5" key="1">
    <citation type="submission" date="2023-07" db="EMBL/GenBank/DDBJ databases">
        <title>Sequencing the genomes of 1000 actinobacteria strains.</title>
        <authorList>
            <person name="Klenk H.-P."/>
        </authorList>
    </citation>
    <scope>NUCLEOTIDE SEQUENCE [LARGE SCALE GENOMIC DNA]</scope>
    <source>
        <strain evidence="4 5">DSM 44709</strain>
    </source>
</reference>
<feature type="transmembrane region" description="Helical" evidence="1">
    <location>
        <begin position="30"/>
        <end position="48"/>
    </location>
</feature>
<dbReference type="PROSITE" id="PS51257">
    <property type="entry name" value="PROKAR_LIPOPROTEIN"/>
    <property type="match status" value="1"/>
</dbReference>
<feature type="transmembrane region" description="Helical" evidence="1">
    <location>
        <begin position="121"/>
        <end position="140"/>
    </location>
</feature>
<dbReference type="NCBIfam" id="TIGR00254">
    <property type="entry name" value="GGDEF"/>
    <property type="match status" value="1"/>
</dbReference>
<comment type="caution">
    <text evidence="4">The sequence shown here is derived from an EMBL/GenBank/DDBJ whole genome shotgun (WGS) entry which is preliminary data.</text>
</comment>
<dbReference type="PANTHER" id="PTHR44757">
    <property type="entry name" value="DIGUANYLATE CYCLASE DGCP"/>
    <property type="match status" value="1"/>
</dbReference>
<dbReference type="Pfam" id="PF00990">
    <property type="entry name" value="GGDEF"/>
    <property type="match status" value="1"/>
</dbReference>
<organism evidence="4 5">
    <name type="scientific">Catenuloplanes indicus</name>
    <dbReference type="NCBI Taxonomy" id="137267"/>
    <lineage>
        <taxon>Bacteria</taxon>
        <taxon>Bacillati</taxon>
        <taxon>Actinomycetota</taxon>
        <taxon>Actinomycetes</taxon>
        <taxon>Micromonosporales</taxon>
        <taxon>Micromonosporaceae</taxon>
        <taxon>Catenuloplanes</taxon>
    </lineage>
</organism>
<dbReference type="SUPFAM" id="SSF55073">
    <property type="entry name" value="Nucleotide cyclase"/>
    <property type="match status" value="1"/>
</dbReference>
<dbReference type="CDD" id="cd01949">
    <property type="entry name" value="GGDEF"/>
    <property type="match status" value="1"/>
</dbReference>
<dbReference type="SMART" id="SM00267">
    <property type="entry name" value="GGDEF"/>
    <property type="match status" value="1"/>
</dbReference>
<feature type="transmembrane region" description="Helical" evidence="1">
    <location>
        <begin position="285"/>
        <end position="307"/>
    </location>
</feature>
<proteinExistence type="predicted"/>
<dbReference type="PROSITE" id="PS50883">
    <property type="entry name" value="EAL"/>
    <property type="match status" value="1"/>
</dbReference>
<evidence type="ECO:0000313" key="4">
    <source>
        <dbReference type="EMBL" id="MDQ0370091.1"/>
    </source>
</evidence>
<name>A0AAE3W5X6_9ACTN</name>
<keyword evidence="5" id="KW-1185">Reference proteome</keyword>
<dbReference type="Gene3D" id="3.30.70.270">
    <property type="match status" value="1"/>
</dbReference>
<dbReference type="Proteomes" id="UP001240236">
    <property type="component" value="Unassembled WGS sequence"/>
</dbReference>
<dbReference type="RefSeq" id="WP_307245803.1">
    <property type="nucleotide sequence ID" value="NZ_JAUSUZ010000001.1"/>
</dbReference>
<feature type="transmembrane region" description="Helical" evidence="1">
    <location>
        <begin position="213"/>
        <end position="234"/>
    </location>
</feature>
<dbReference type="SMART" id="SM00052">
    <property type="entry name" value="EAL"/>
    <property type="match status" value="1"/>
</dbReference>
<dbReference type="InterPro" id="IPR052155">
    <property type="entry name" value="Biofilm_reg_signaling"/>
</dbReference>
<dbReference type="CDD" id="cd01948">
    <property type="entry name" value="EAL"/>
    <property type="match status" value="1"/>
</dbReference>
<dbReference type="AlphaFoldDB" id="A0AAE3W5X6"/>
<feature type="domain" description="EAL" evidence="2">
    <location>
        <begin position="485"/>
        <end position="740"/>
    </location>
</feature>
<dbReference type="PROSITE" id="PS50887">
    <property type="entry name" value="GGDEF"/>
    <property type="match status" value="1"/>
</dbReference>
<keyword evidence="1" id="KW-1133">Transmembrane helix</keyword>
<sequence length="742" mass="79426">MGTERGWLWWPVCGMLACLVYVGLPDGRVSAVLSAVVGFASLVLLVAGVRRKAAAHRGPWWIFAAGLVAWVAGDEIYAYQAIVGGAHPYPSWADAAYLGAYPLFVVAIFRLTRERRLRELAAVIDTAMIATGLGLVYWLFVIGPIVRDDTMPALVRAVTAAYPTAGVLLFAVVGPLLIRPGRRSPSVWLLTLGSTAALAGNLGYTLLPGVDPLLDRAVFGAFLFSYCCFAGAALHPSGDDPVVRRPPPHDGWQRIAMLTASTLLVPAVLFAEAQRGTEHVDIEAIGVGAVILFALMLARLSGFFATVQRQSDQLEQLAMADELTGLANRRLFEQDLAVALRDGLVQVAVLDLNGFKEINDTFGHATGDQLLTVVAQRLREAVRDDDVVARMGGDEFAVLVREVSPAAMSAIAERISASLRCPAGANGQQLLVSASVGTAGNETGEEIDTDEMLRRADAAMYAAKRAGGGRHLRYTADLDAQATVRARAGAELRAALEAGQFHLVYQPIVELPAGRIVSVEALVRWTHPERGFVSPAEFVPIAEDTGLIVELGEWILRQACAQAVTWFAEYGAAAPQRISVNVSARQLAEPGFAGLVAAVLAETGLRPEQLVVELTETAVFDGGQALRTVEALHRRGVRIALDDFGTGHSSLTLLQTVPVDVLKVDKSFVDKVTMAGRHAVIATALIQVSDGLGLQAVAEGVETPEQADELYRLGYRLAQGYHFGKPVRQPDFVPDAVYSARP</sequence>
<dbReference type="EMBL" id="JAUSUZ010000001">
    <property type="protein sequence ID" value="MDQ0370091.1"/>
    <property type="molecule type" value="Genomic_DNA"/>
</dbReference>
<feature type="domain" description="GGDEF" evidence="3">
    <location>
        <begin position="343"/>
        <end position="476"/>
    </location>
</feature>
<dbReference type="InterPro" id="IPR029787">
    <property type="entry name" value="Nucleotide_cyclase"/>
</dbReference>
<protein>
    <submittedName>
        <fullName evidence="4">Diguanylate cyclase (GGDEF)-like protein</fullName>
    </submittedName>
</protein>
<dbReference type="SUPFAM" id="SSF141868">
    <property type="entry name" value="EAL domain-like"/>
    <property type="match status" value="1"/>
</dbReference>
<dbReference type="InterPro" id="IPR035919">
    <property type="entry name" value="EAL_sf"/>
</dbReference>
<feature type="transmembrane region" description="Helical" evidence="1">
    <location>
        <begin position="91"/>
        <end position="109"/>
    </location>
</feature>
<keyword evidence="1" id="KW-0812">Transmembrane</keyword>
<dbReference type="PANTHER" id="PTHR44757:SF2">
    <property type="entry name" value="BIOFILM ARCHITECTURE MAINTENANCE PROTEIN MBAA"/>
    <property type="match status" value="1"/>
</dbReference>
<accession>A0AAE3W5X6</accession>
<gene>
    <name evidence="4" type="ORF">J2S42_006760</name>
</gene>
<feature type="transmembrane region" description="Helical" evidence="1">
    <location>
        <begin position="7"/>
        <end position="24"/>
    </location>
</feature>
<dbReference type="Pfam" id="PF00563">
    <property type="entry name" value="EAL"/>
    <property type="match status" value="1"/>
</dbReference>